<sequence>MAGEIKPTFKFPSSSIAGAYKTVPLQAVISSTGTNSQLPNTQSPLHPPPHKLKWTLSPPSPTTSLPPPSRIDDCIEHSYYLHCQPSSSSFIIATTINHISTLPQPFISCTGRLSPFSTRLRLHPITVLTVRLSRNHFLSSRFRRTRIGCIVEDVKRMYKFVGLLQQNAN</sequence>
<evidence type="ECO:0000256" key="1">
    <source>
        <dbReference type="SAM" id="MobiDB-lite"/>
    </source>
</evidence>
<feature type="compositionally biased region" description="Polar residues" evidence="1">
    <location>
        <begin position="33"/>
        <end position="44"/>
    </location>
</feature>
<keyword evidence="3" id="KW-1185">Reference proteome</keyword>
<accession>A0A0D2NCN8</accession>
<evidence type="ECO:0000313" key="2">
    <source>
        <dbReference type="EMBL" id="KJA16854.1"/>
    </source>
</evidence>
<proteinExistence type="predicted"/>
<feature type="region of interest" description="Disordered" evidence="1">
    <location>
        <begin position="33"/>
        <end position="66"/>
    </location>
</feature>
<name>A0A0D2NCN8_HYPSF</name>
<reference evidence="3" key="1">
    <citation type="submission" date="2014-04" db="EMBL/GenBank/DDBJ databases">
        <title>Evolutionary Origins and Diversification of the Mycorrhizal Mutualists.</title>
        <authorList>
            <consortium name="DOE Joint Genome Institute"/>
            <consortium name="Mycorrhizal Genomics Consortium"/>
            <person name="Kohler A."/>
            <person name="Kuo A."/>
            <person name="Nagy L.G."/>
            <person name="Floudas D."/>
            <person name="Copeland A."/>
            <person name="Barry K.W."/>
            <person name="Cichocki N."/>
            <person name="Veneault-Fourrey C."/>
            <person name="LaButti K."/>
            <person name="Lindquist E.A."/>
            <person name="Lipzen A."/>
            <person name="Lundell T."/>
            <person name="Morin E."/>
            <person name="Murat C."/>
            <person name="Riley R."/>
            <person name="Ohm R."/>
            <person name="Sun H."/>
            <person name="Tunlid A."/>
            <person name="Henrissat B."/>
            <person name="Grigoriev I.V."/>
            <person name="Hibbett D.S."/>
            <person name="Martin F."/>
        </authorList>
    </citation>
    <scope>NUCLEOTIDE SEQUENCE [LARGE SCALE GENOMIC DNA]</scope>
    <source>
        <strain evidence="3">FD-334 SS-4</strain>
    </source>
</reference>
<dbReference type="AlphaFoldDB" id="A0A0D2NCN8"/>
<dbReference type="EMBL" id="KN817613">
    <property type="protein sequence ID" value="KJA16854.1"/>
    <property type="molecule type" value="Genomic_DNA"/>
</dbReference>
<organism evidence="2 3">
    <name type="scientific">Hypholoma sublateritium (strain FD-334 SS-4)</name>
    <dbReference type="NCBI Taxonomy" id="945553"/>
    <lineage>
        <taxon>Eukaryota</taxon>
        <taxon>Fungi</taxon>
        <taxon>Dikarya</taxon>
        <taxon>Basidiomycota</taxon>
        <taxon>Agaricomycotina</taxon>
        <taxon>Agaricomycetes</taxon>
        <taxon>Agaricomycetidae</taxon>
        <taxon>Agaricales</taxon>
        <taxon>Agaricineae</taxon>
        <taxon>Strophariaceae</taxon>
        <taxon>Hypholoma</taxon>
    </lineage>
</organism>
<dbReference type="Proteomes" id="UP000054270">
    <property type="component" value="Unassembled WGS sequence"/>
</dbReference>
<protein>
    <submittedName>
        <fullName evidence="2">Uncharacterized protein</fullName>
    </submittedName>
</protein>
<gene>
    <name evidence="2" type="ORF">HYPSUDRAFT_1049344</name>
</gene>
<evidence type="ECO:0000313" key="3">
    <source>
        <dbReference type="Proteomes" id="UP000054270"/>
    </source>
</evidence>